<evidence type="ECO:0000256" key="2">
    <source>
        <dbReference type="SAM" id="Phobius"/>
    </source>
</evidence>
<sequence length="163" mass="18297">MRNSETVYNTGLILLWAHLSYLYKASSFQRHRSIIRHSKMAAWWFGRVITLFLGVLLAVSDGGHPFVPPSISDSLNVFSSNSANVTNAGTLNEGFNNNDIRLTRSTVLKGATEKRRLEDTGLEWEMIIPDLIWRQQRHSSLQRGGHGQRRAEAAPRPILGSLA</sequence>
<dbReference type="EMBL" id="JH669402">
    <property type="protein sequence ID" value="KAG6465191.1"/>
    <property type="molecule type" value="Genomic_DNA"/>
</dbReference>
<evidence type="ECO:0000256" key="1">
    <source>
        <dbReference type="SAM" id="MobiDB-lite"/>
    </source>
</evidence>
<name>A0A921ZX72_MANSE</name>
<keyword evidence="2" id="KW-1133">Transmembrane helix</keyword>
<reference evidence="3" key="2">
    <citation type="submission" date="2020-12" db="EMBL/GenBank/DDBJ databases">
        <authorList>
            <person name="Kanost M."/>
        </authorList>
    </citation>
    <scope>NUCLEOTIDE SEQUENCE</scope>
</reference>
<keyword evidence="2" id="KW-0472">Membrane</keyword>
<proteinExistence type="predicted"/>
<feature type="transmembrane region" description="Helical" evidence="2">
    <location>
        <begin position="44"/>
        <end position="67"/>
    </location>
</feature>
<dbReference type="Proteomes" id="UP000791440">
    <property type="component" value="Unassembled WGS sequence"/>
</dbReference>
<protein>
    <submittedName>
        <fullName evidence="3">Uncharacterized protein</fullName>
    </submittedName>
</protein>
<organism evidence="3 4">
    <name type="scientific">Manduca sexta</name>
    <name type="common">Tobacco hawkmoth</name>
    <name type="synonym">Tobacco hornworm</name>
    <dbReference type="NCBI Taxonomy" id="7130"/>
    <lineage>
        <taxon>Eukaryota</taxon>
        <taxon>Metazoa</taxon>
        <taxon>Ecdysozoa</taxon>
        <taxon>Arthropoda</taxon>
        <taxon>Hexapoda</taxon>
        <taxon>Insecta</taxon>
        <taxon>Pterygota</taxon>
        <taxon>Neoptera</taxon>
        <taxon>Endopterygota</taxon>
        <taxon>Lepidoptera</taxon>
        <taxon>Glossata</taxon>
        <taxon>Ditrysia</taxon>
        <taxon>Bombycoidea</taxon>
        <taxon>Sphingidae</taxon>
        <taxon>Sphinginae</taxon>
        <taxon>Sphingini</taxon>
        <taxon>Manduca</taxon>
    </lineage>
</organism>
<dbReference type="AlphaFoldDB" id="A0A921ZX72"/>
<comment type="caution">
    <text evidence="3">The sequence shown here is derived from an EMBL/GenBank/DDBJ whole genome shotgun (WGS) entry which is preliminary data.</text>
</comment>
<keyword evidence="4" id="KW-1185">Reference proteome</keyword>
<feature type="region of interest" description="Disordered" evidence="1">
    <location>
        <begin position="139"/>
        <end position="163"/>
    </location>
</feature>
<accession>A0A921ZX72</accession>
<keyword evidence="2" id="KW-0812">Transmembrane</keyword>
<gene>
    <name evidence="3" type="ORF">O3G_MSEX014988</name>
</gene>
<evidence type="ECO:0000313" key="3">
    <source>
        <dbReference type="EMBL" id="KAG6465191.1"/>
    </source>
</evidence>
<reference evidence="3" key="1">
    <citation type="journal article" date="2016" name="Insect Biochem. Mol. Biol.">
        <title>Multifaceted biological insights from a draft genome sequence of the tobacco hornworm moth, Manduca sexta.</title>
        <authorList>
            <person name="Kanost M.R."/>
            <person name="Arrese E.L."/>
            <person name="Cao X."/>
            <person name="Chen Y.R."/>
            <person name="Chellapilla S."/>
            <person name="Goldsmith M.R."/>
            <person name="Grosse-Wilde E."/>
            <person name="Heckel D.G."/>
            <person name="Herndon N."/>
            <person name="Jiang H."/>
            <person name="Papanicolaou A."/>
            <person name="Qu J."/>
            <person name="Soulages J.L."/>
            <person name="Vogel H."/>
            <person name="Walters J."/>
            <person name="Waterhouse R.M."/>
            <person name="Ahn S.J."/>
            <person name="Almeida F.C."/>
            <person name="An C."/>
            <person name="Aqrawi P."/>
            <person name="Bretschneider A."/>
            <person name="Bryant W.B."/>
            <person name="Bucks S."/>
            <person name="Chao H."/>
            <person name="Chevignon G."/>
            <person name="Christen J.M."/>
            <person name="Clarke D.F."/>
            <person name="Dittmer N.T."/>
            <person name="Ferguson L.C.F."/>
            <person name="Garavelou S."/>
            <person name="Gordon K.H.J."/>
            <person name="Gunaratna R.T."/>
            <person name="Han Y."/>
            <person name="Hauser F."/>
            <person name="He Y."/>
            <person name="Heidel-Fischer H."/>
            <person name="Hirsh A."/>
            <person name="Hu Y."/>
            <person name="Jiang H."/>
            <person name="Kalra D."/>
            <person name="Klinner C."/>
            <person name="Konig C."/>
            <person name="Kovar C."/>
            <person name="Kroll A.R."/>
            <person name="Kuwar S.S."/>
            <person name="Lee S.L."/>
            <person name="Lehman R."/>
            <person name="Li K."/>
            <person name="Li Z."/>
            <person name="Liang H."/>
            <person name="Lovelace S."/>
            <person name="Lu Z."/>
            <person name="Mansfield J.H."/>
            <person name="McCulloch K.J."/>
            <person name="Mathew T."/>
            <person name="Morton B."/>
            <person name="Muzny D.M."/>
            <person name="Neunemann D."/>
            <person name="Ongeri F."/>
            <person name="Pauchet Y."/>
            <person name="Pu L.L."/>
            <person name="Pyrousis I."/>
            <person name="Rao X.J."/>
            <person name="Redding A."/>
            <person name="Roesel C."/>
            <person name="Sanchez-Gracia A."/>
            <person name="Schaack S."/>
            <person name="Shukla A."/>
            <person name="Tetreau G."/>
            <person name="Wang Y."/>
            <person name="Xiong G.H."/>
            <person name="Traut W."/>
            <person name="Walsh T.K."/>
            <person name="Worley K.C."/>
            <person name="Wu D."/>
            <person name="Wu W."/>
            <person name="Wu Y.Q."/>
            <person name="Zhang X."/>
            <person name="Zou Z."/>
            <person name="Zucker H."/>
            <person name="Briscoe A.D."/>
            <person name="Burmester T."/>
            <person name="Clem R.J."/>
            <person name="Feyereisen R."/>
            <person name="Grimmelikhuijzen C.J.P."/>
            <person name="Hamodrakas S.J."/>
            <person name="Hansson B.S."/>
            <person name="Huguet E."/>
            <person name="Jermiin L.S."/>
            <person name="Lan Q."/>
            <person name="Lehman H.K."/>
            <person name="Lorenzen M."/>
            <person name="Merzendorfer H."/>
            <person name="Michalopoulos I."/>
            <person name="Morton D.B."/>
            <person name="Muthukrishnan S."/>
            <person name="Oakeshott J.G."/>
            <person name="Palmer W."/>
            <person name="Park Y."/>
            <person name="Passarelli A.L."/>
            <person name="Rozas J."/>
            <person name="Schwartz L.M."/>
            <person name="Smith W."/>
            <person name="Southgate A."/>
            <person name="Vilcinskas A."/>
            <person name="Vogt R."/>
            <person name="Wang P."/>
            <person name="Werren J."/>
            <person name="Yu X.Q."/>
            <person name="Zhou J.J."/>
            <person name="Brown S.J."/>
            <person name="Scherer S.E."/>
            <person name="Richards S."/>
            <person name="Blissard G.W."/>
        </authorList>
    </citation>
    <scope>NUCLEOTIDE SEQUENCE</scope>
</reference>
<evidence type="ECO:0000313" key="4">
    <source>
        <dbReference type="Proteomes" id="UP000791440"/>
    </source>
</evidence>